<keyword evidence="1" id="KW-0472">Membrane</keyword>
<dbReference type="EMBL" id="UINC01001598">
    <property type="protein sequence ID" value="SUZ84596.1"/>
    <property type="molecule type" value="Genomic_DNA"/>
</dbReference>
<organism evidence="2">
    <name type="scientific">marine metagenome</name>
    <dbReference type="NCBI Taxonomy" id="408172"/>
    <lineage>
        <taxon>unclassified sequences</taxon>
        <taxon>metagenomes</taxon>
        <taxon>ecological metagenomes</taxon>
    </lineage>
</organism>
<dbReference type="AlphaFoldDB" id="A0A381QYS0"/>
<sequence length="61" mass="6644">MKNVVVTKIAAAIFLAVSIIHLLNFLIGSVISVGGYTIPSNISLVVTFVLWWLAFKLATLR</sequence>
<name>A0A381QYS0_9ZZZZ</name>
<gene>
    <name evidence="2" type="ORF">METZ01_LOCUS37450</name>
</gene>
<evidence type="ECO:0000313" key="2">
    <source>
        <dbReference type="EMBL" id="SUZ84596.1"/>
    </source>
</evidence>
<keyword evidence="1" id="KW-1133">Transmembrane helix</keyword>
<feature type="transmembrane region" description="Helical" evidence="1">
    <location>
        <begin position="12"/>
        <end position="36"/>
    </location>
</feature>
<reference evidence="2" key="1">
    <citation type="submission" date="2018-05" db="EMBL/GenBank/DDBJ databases">
        <authorList>
            <person name="Lanie J.A."/>
            <person name="Ng W.-L."/>
            <person name="Kazmierczak K.M."/>
            <person name="Andrzejewski T.M."/>
            <person name="Davidsen T.M."/>
            <person name="Wayne K.J."/>
            <person name="Tettelin H."/>
            <person name="Glass J.I."/>
            <person name="Rusch D."/>
            <person name="Podicherti R."/>
            <person name="Tsui H.-C.T."/>
            <person name="Winkler M.E."/>
        </authorList>
    </citation>
    <scope>NUCLEOTIDE SEQUENCE</scope>
</reference>
<evidence type="ECO:0000256" key="1">
    <source>
        <dbReference type="SAM" id="Phobius"/>
    </source>
</evidence>
<accession>A0A381QYS0</accession>
<feature type="transmembrane region" description="Helical" evidence="1">
    <location>
        <begin position="42"/>
        <end position="60"/>
    </location>
</feature>
<protein>
    <submittedName>
        <fullName evidence="2">Uncharacterized protein</fullName>
    </submittedName>
</protein>
<keyword evidence="1" id="KW-0812">Transmembrane</keyword>
<proteinExistence type="predicted"/>